<evidence type="ECO:0000259" key="7">
    <source>
        <dbReference type="PROSITE" id="PS50158"/>
    </source>
</evidence>
<sequence length="1504" mass="154525">MALANTGNIYVFMEVEISGVNIGRMIFKLYDGICPKTAENFKCLCNGERGTGLITKMPLHFQGAKFHRIIPGFMCQGGDFELGAQGMGPEMAACPMGPGGGGSAAVAAALAEASDEVAAPEATGQAGVEPAVALLRAAFRHLVVQEGFLDTQSSKGFLACQAFLQSIELCSDAMLLEPAARSYRDVFSRNFRGLFAGHSRSYRVDVLEAGTSLGLVVFSNGERVQLSQAIAPDAEGLRDAWISLGCFLSRWDGRSWSEKQQDERNPSALDELRSALARLDYAWAGFERVYVEELMLLQERGRHLLRKAVTYEQRLRDIEERGTRRATALESQELQALQHKLIECLEQLNLVANVRRKGCHRLSATTLLAARRVLALRRGGCPARVLGERVLQSYAQMREYLREVGTRLEEVDPDLWRNADLVDQLEHWEENWEIGARYLQEPRQFHAVCDMVAYLREVLKVAPDLARMCEDRDPELFLALPRAVLLAFLAAPRGPRAALLRRLLPHKFTAREGAAEDAARSGPGPELLELAGRVGAVQLLLERSAPSRVEALRVLLLRVTVGPGCDASAAEEALEVGARQALDSFVRELEGLSMELQRNPFFHATEGFGWWPDPGGSTWSTVHSPRESDKATGDGRGGESIYGGKFSDEQAGLALRHAKRGLLSMANSGRDTNGSQFFILFKPAHHLNGKHVVFGELVEGHSTLDAIEGVKTLSDDKPIAPIVTSRCGVLERRVVGMRKVKRKREGAAGKESSSSSSSSSSSGKKKKKKKKKKDKKDAIASPDIHPMLSAPVRPAGTDPGDPMASFGFGGLGGLTAAAPLRGPPGPGPDAPDAPAAAAPGGPPGGPDWLGGFGGVPTAPSFGGGFGGTAPAGGPPGGPDRPASFGGGFGGTAPAGGPPGGPDGLHQQGSFGFGGAPAAAAEAGSPGGTRGPAEPFGFGGVPAAAAPAGPPGGGFGAVPMMGQTSPAAGAMGEGGPFDGGYPFGAAGQNGFTMPGVGPAIAPAYGFKGDVGDPGARRPATGMQGFTAPSLQQDFAGAMAPPTTGGRGFLPAPAQPNASGTCHRCGQAGHWARDCPNAGAGPGAGGAGFGAGGAPLAEGPPCPCGAGPALVRTASTAANAGRQFAKCPRSQGAGDNGCGFFQWMDEAGTAAAPPPAPAADGPPCPCGAGPSLVATARSAANSGRQYAKCPRSENVPGKNGCGYFQWMDEVANGVQPPAPRPPPQEGPPCPCGAGPTQVQAARSAANSGRPYAKCPKSENMPGRNGCGFFQWMDEPQGGASGAGGGAAAQQVQQGPDCPCGAGPTRVRTAKTAANNGRQFASCPNNTPGGGNGCGFFQWMDEAAGGAAGGGGGAPAAAAQQVQPGPACPCGAGPTQILTARSAANSGRQFAKCPRAGRTPGSDNGCGFFQWLDEAQLGAGGGFAPPPGGAPAGGHAGGGFAGAGAGGRAGDECYKCGQTGHWASNCPNVDAAAPKVGEEQLQQGCGRPDEEEGGGGRGGMGWWRGRS</sequence>
<dbReference type="PANTHER" id="PTHR33680:SF1">
    <property type="entry name" value="OS05G0489500 PROTEIN"/>
    <property type="match status" value="1"/>
</dbReference>
<evidence type="ECO:0008006" key="11">
    <source>
        <dbReference type="Google" id="ProtNLM"/>
    </source>
</evidence>
<feature type="region of interest" description="Disordered" evidence="5">
    <location>
        <begin position="618"/>
        <end position="637"/>
    </location>
</feature>
<name>A0ABN9PLU2_9DINO</name>
<feature type="domain" description="GRF-type" evidence="8">
    <location>
        <begin position="1295"/>
        <end position="1340"/>
    </location>
</feature>
<evidence type="ECO:0000259" key="6">
    <source>
        <dbReference type="PROSITE" id="PS50072"/>
    </source>
</evidence>
<evidence type="ECO:0000256" key="5">
    <source>
        <dbReference type="SAM" id="MobiDB-lite"/>
    </source>
</evidence>
<dbReference type="SUPFAM" id="SSF57756">
    <property type="entry name" value="Retrovirus zinc finger-like domains"/>
    <property type="match status" value="2"/>
</dbReference>
<feature type="region of interest" description="Disordered" evidence="5">
    <location>
        <begin position="1210"/>
        <end position="1254"/>
    </location>
</feature>
<feature type="region of interest" description="Disordered" evidence="5">
    <location>
        <begin position="1040"/>
        <end position="1061"/>
    </location>
</feature>
<dbReference type="PROSITE" id="PS00170">
    <property type="entry name" value="CSA_PPIASE_1"/>
    <property type="match status" value="1"/>
</dbReference>
<dbReference type="InterPro" id="IPR001878">
    <property type="entry name" value="Znf_CCHC"/>
</dbReference>
<feature type="compositionally biased region" description="Basic and acidic residues" evidence="5">
    <location>
        <begin position="624"/>
        <end position="637"/>
    </location>
</feature>
<keyword evidence="1" id="KW-0479">Metal-binding</keyword>
<keyword evidence="3" id="KW-0862">Zinc</keyword>
<feature type="domain" description="GRF-type" evidence="8">
    <location>
        <begin position="1100"/>
        <end position="1145"/>
    </location>
</feature>
<comment type="caution">
    <text evidence="9">The sequence shown here is derived from an EMBL/GenBank/DDBJ whole genome shotgun (WGS) entry which is preliminary data.</text>
</comment>
<feature type="domain" description="GRF-type" evidence="8">
    <location>
        <begin position="1365"/>
        <end position="1412"/>
    </location>
</feature>
<gene>
    <name evidence="9" type="ORF">PCOR1329_LOCUS4124</name>
</gene>
<feature type="compositionally biased region" description="Pro residues" evidence="5">
    <location>
        <begin position="821"/>
        <end position="831"/>
    </location>
</feature>
<keyword evidence="2 4" id="KW-0863">Zinc-finger</keyword>
<feature type="compositionally biased region" description="Gly residues" evidence="5">
    <location>
        <begin position="884"/>
        <end position="893"/>
    </location>
</feature>
<feature type="compositionally biased region" description="Gly residues" evidence="5">
    <location>
        <begin position="861"/>
        <end position="870"/>
    </location>
</feature>
<dbReference type="PRINTS" id="PR00153">
    <property type="entry name" value="CSAPPISMRASE"/>
</dbReference>
<feature type="compositionally biased region" description="Low complexity" evidence="5">
    <location>
        <begin position="750"/>
        <end position="762"/>
    </location>
</feature>
<dbReference type="SUPFAM" id="SSF50891">
    <property type="entry name" value="Cyclophilin-like"/>
    <property type="match status" value="2"/>
</dbReference>
<feature type="region of interest" description="Disordered" evidence="5">
    <location>
        <begin position="1474"/>
        <end position="1504"/>
    </location>
</feature>
<dbReference type="Pfam" id="PF06839">
    <property type="entry name" value="Zn_ribbon_GRF"/>
    <property type="match status" value="5"/>
</dbReference>
<dbReference type="InterPro" id="IPR029000">
    <property type="entry name" value="Cyclophilin-like_dom_sf"/>
</dbReference>
<dbReference type="PROSITE" id="PS50072">
    <property type="entry name" value="CSA_PPIASE_2"/>
    <property type="match status" value="2"/>
</dbReference>
<dbReference type="PROSITE" id="PS51999">
    <property type="entry name" value="ZF_GRF"/>
    <property type="match status" value="5"/>
</dbReference>
<feature type="domain" description="PPIase cyclophilin-type" evidence="6">
    <location>
        <begin position="12"/>
        <end position="174"/>
    </location>
</feature>
<feature type="compositionally biased region" description="Gly residues" evidence="5">
    <location>
        <begin position="1492"/>
        <end position="1504"/>
    </location>
</feature>
<dbReference type="Pfam" id="PF00098">
    <property type="entry name" value="zf-CCHC"/>
    <property type="match status" value="2"/>
</dbReference>
<dbReference type="PANTHER" id="PTHR33680">
    <property type="entry name" value="OS07G0190500 PROTEIN"/>
    <property type="match status" value="1"/>
</dbReference>
<feature type="compositionally biased region" description="Polar residues" evidence="5">
    <location>
        <begin position="1234"/>
        <end position="1244"/>
    </location>
</feature>
<evidence type="ECO:0000256" key="3">
    <source>
        <dbReference type="ARBA" id="ARBA00022833"/>
    </source>
</evidence>
<dbReference type="InterPro" id="IPR036875">
    <property type="entry name" value="Znf_CCHC_sf"/>
</dbReference>
<feature type="compositionally biased region" description="Low complexity" evidence="5">
    <location>
        <begin position="930"/>
        <end position="943"/>
    </location>
</feature>
<dbReference type="InterPro" id="IPR010666">
    <property type="entry name" value="Znf_GRF"/>
</dbReference>
<organism evidence="9 10">
    <name type="scientific">Prorocentrum cordatum</name>
    <dbReference type="NCBI Taxonomy" id="2364126"/>
    <lineage>
        <taxon>Eukaryota</taxon>
        <taxon>Sar</taxon>
        <taxon>Alveolata</taxon>
        <taxon>Dinophyceae</taxon>
        <taxon>Prorocentrales</taxon>
        <taxon>Prorocentraceae</taxon>
        <taxon>Prorocentrum</taxon>
    </lineage>
</organism>
<dbReference type="InterPro" id="IPR020892">
    <property type="entry name" value="Cyclophilin-type_PPIase_CS"/>
</dbReference>
<dbReference type="Proteomes" id="UP001189429">
    <property type="component" value="Unassembled WGS sequence"/>
</dbReference>
<evidence type="ECO:0000256" key="1">
    <source>
        <dbReference type="ARBA" id="ARBA00022723"/>
    </source>
</evidence>
<feature type="domain" description="CCHC-type" evidence="7">
    <location>
        <begin position="1450"/>
        <end position="1465"/>
    </location>
</feature>
<feature type="region of interest" description="Disordered" evidence="5">
    <location>
        <begin position="739"/>
        <end position="943"/>
    </location>
</feature>
<evidence type="ECO:0000313" key="9">
    <source>
        <dbReference type="EMBL" id="CAK0794024.1"/>
    </source>
</evidence>
<keyword evidence="10" id="KW-1185">Reference proteome</keyword>
<feature type="compositionally biased region" description="Basic residues" evidence="5">
    <location>
        <begin position="763"/>
        <end position="774"/>
    </location>
</feature>
<feature type="domain" description="CCHC-type" evidence="7">
    <location>
        <begin position="1060"/>
        <end position="1075"/>
    </location>
</feature>
<feature type="compositionally biased region" description="Pro residues" evidence="5">
    <location>
        <begin position="1214"/>
        <end position="1228"/>
    </location>
</feature>
<dbReference type="SMART" id="SM00343">
    <property type="entry name" value="ZnF_C2HC"/>
    <property type="match status" value="2"/>
</dbReference>
<evidence type="ECO:0000259" key="8">
    <source>
        <dbReference type="PROSITE" id="PS51999"/>
    </source>
</evidence>
<feature type="domain" description="GRF-type" evidence="8">
    <location>
        <begin position="1162"/>
        <end position="1208"/>
    </location>
</feature>
<dbReference type="Pfam" id="PF00160">
    <property type="entry name" value="Pro_isomerase"/>
    <property type="match status" value="2"/>
</dbReference>
<evidence type="ECO:0000256" key="2">
    <source>
        <dbReference type="ARBA" id="ARBA00022771"/>
    </source>
</evidence>
<dbReference type="Gene3D" id="4.10.60.10">
    <property type="entry name" value="Zinc finger, CCHC-type"/>
    <property type="match status" value="2"/>
</dbReference>
<evidence type="ECO:0000313" key="10">
    <source>
        <dbReference type="Proteomes" id="UP001189429"/>
    </source>
</evidence>
<dbReference type="Gene3D" id="2.40.100.10">
    <property type="entry name" value="Cyclophilin-like"/>
    <property type="match status" value="2"/>
</dbReference>
<protein>
    <recommendedName>
        <fullName evidence="11">Peptidylprolyl isomerase</fullName>
    </recommendedName>
</protein>
<reference evidence="9" key="1">
    <citation type="submission" date="2023-10" db="EMBL/GenBank/DDBJ databases">
        <authorList>
            <person name="Chen Y."/>
            <person name="Shah S."/>
            <person name="Dougan E. K."/>
            <person name="Thang M."/>
            <person name="Chan C."/>
        </authorList>
    </citation>
    <scope>NUCLEOTIDE SEQUENCE [LARGE SCALE GENOMIC DNA]</scope>
</reference>
<evidence type="ECO:0000256" key="4">
    <source>
        <dbReference type="PROSITE-ProRule" id="PRU00047"/>
    </source>
</evidence>
<dbReference type="InterPro" id="IPR002130">
    <property type="entry name" value="Cyclophilin-type_PPIase_dom"/>
</dbReference>
<accession>A0ABN9PLU2</accession>
<feature type="domain" description="PPIase cyclophilin-type" evidence="6">
    <location>
        <begin position="628"/>
        <end position="729"/>
    </location>
</feature>
<proteinExistence type="predicted"/>
<dbReference type="EMBL" id="CAUYUJ010001069">
    <property type="protein sequence ID" value="CAK0794024.1"/>
    <property type="molecule type" value="Genomic_DNA"/>
</dbReference>
<feature type="domain" description="GRF-type" evidence="8">
    <location>
        <begin position="1227"/>
        <end position="1273"/>
    </location>
</feature>
<dbReference type="PROSITE" id="PS50158">
    <property type="entry name" value="ZF_CCHC"/>
    <property type="match status" value="2"/>
</dbReference>